<evidence type="ECO:0000313" key="2">
    <source>
        <dbReference type="EMBL" id="GHP00500.1"/>
    </source>
</evidence>
<dbReference type="SUPFAM" id="SSF53098">
    <property type="entry name" value="Ribonuclease H-like"/>
    <property type="match status" value="1"/>
</dbReference>
<evidence type="ECO:0000259" key="1">
    <source>
        <dbReference type="Pfam" id="PF13683"/>
    </source>
</evidence>
<dbReference type="InterPro" id="IPR050900">
    <property type="entry name" value="Transposase_IS3/IS150/IS904"/>
</dbReference>
<dbReference type="Pfam" id="PF13683">
    <property type="entry name" value="rve_3"/>
    <property type="match status" value="1"/>
</dbReference>
<feature type="domain" description="Integrase catalytic" evidence="1">
    <location>
        <begin position="4"/>
        <end position="61"/>
    </location>
</feature>
<dbReference type="GO" id="GO:0015074">
    <property type="term" value="P:DNA integration"/>
    <property type="evidence" value="ECO:0007669"/>
    <property type="project" value="InterPro"/>
</dbReference>
<accession>A0A8J3IR85</accession>
<comment type="caution">
    <text evidence="2">The sequence shown here is derived from an EMBL/GenBank/DDBJ whole genome shotgun (WGS) entry which is preliminary data.</text>
</comment>
<protein>
    <recommendedName>
        <fullName evidence="1">Integrase catalytic domain-containing protein</fullName>
    </recommendedName>
</protein>
<name>A0A8J3IR85_9CHLR</name>
<dbReference type="EMBL" id="BNJK01000002">
    <property type="protein sequence ID" value="GHP00500.1"/>
    <property type="molecule type" value="Genomic_DNA"/>
</dbReference>
<sequence>MDGKGRALDNIFTERLWRTVKYEEVYIHDYSSPREARQALTRYFAFYNWQRPHQALEYHIPAEVYFRKSTAEQTESE</sequence>
<dbReference type="PANTHER" id="PTHR46889">
    <property type="entry name" value="TRANSPOSASE INSF FOR INSERTION SEQUENCE IS3B-RELATED"/>
    <property type="match status" value="1"/>
</dbReference>
<dbReference type="InterPro" id="IPR001584">
    <property type="entry name" value="Integrase_cat-core"/>
</dbReference>
<dbReference type="PANTHER" id="PTHR46889:SF4">
    <property type="entry name" value="TRANSPOSASE INSO FOR INSERTION SEQUENCE ELEMENT IS911B-RELATED"/>
    <property type="match status" value="1"/>
</dbReference>
<reference evidence="2" key="1">
    <citation type="submission" date="2020-10" db="EMBL/GenBank/DDBJ databases">
        <title>Taxonomic study of unclassified bacteria belonging to the class Ktedonobacteria.</title>
        <authorList>
            <person name="Yabe S."/>
            <person name="Wang C.M."/>
            <person name="Zheng Y."/>
            <person name="Sakai Y."/>
            <person name="Cavaletti L."/>
            <person name="Monciardini P."/>
            <person name="Donadio S."/>
        </authorList>
    </citation>
    <scope>NUCLEOTIDE SEQUENCE</scope>
    <source>
        <strain evidence="2">ID150040</strain>
    </source>
</reference>
<organism evidence="2 3">
    <name type="scientific">Reticulibacter mediterranei</name>
    <dbReference type="NCBI Taxonomy" id="2778369"/>
    <lineage>
        <taxon>Bacteria</taxon>
        <taxon>Bacillati</taxon>
        <taxon>Chloroflexota</taxon>
        <taxon>Ktedonobacteria</taxon>
        <taxon>Ktedonobacterales</taxon>
        <taxon>Reticulibacteraceae</taxon>
        <taxon>Reticulibacter</taxon>
    </lineage>
</organism>
<evidence type="ECO:0000313" key="3">
    <source>
        <dbReference type="Proteomes" id="UP000597444"/>
    </source>
</evidence>
<dbReference type="AlphaFoldDB" id="A0A8J3IR85"/>
<gene>
    <name evidence="2" type="ORF">KSF_105470</name>
</gene>
<keyword evidence="3" id="KW-1185">Reference proteome</keyword>
<proteinExistence type="predicted"/>
<dbReference type="InterPro" id="IPR012337">
    <property type="entry name" value="RNaseH-like_sf"/>
</dbReference>
<dbReference type="Proteomes" id="UP000597444">
    <property type="component" value="Unassembled WGS sequence"/>
</dbReference>